<gene>
    <name evidence="2" type="ORF">RCL2_002444300</name>
</gene>
<comment type="caution">
    <text evidence="2">The sequence shown here is derived from an EMBL/GenBank/DDBJ whole genome shotgun (WGS) entry which is preliminary data.</text>
</comment>
<evidence type="ECO:0000313" key="3">
    <source>
        <dbReference type="Proteomes" id="UP000615446"/>
    </source>
</evidence>
<evidence type="ECO:0000313" key="2">
    <source>
        <dbReference type="EMBL" id="GES97873.1"/>
    </source>
</evidence>
<feature type="compositionally biased region" description="Polar residues" evidence="1">
    <location>
        <begin position="1"/>
        <end position="14"/>
    </location>
</feature>
<name>A0A8H3M7F2_9GLOM</name>
<dbReference type="EMBL" id="BLAL01000261">
    <property type="protein sequence ID" value="GES97873.1"/>
    <property type="molecule type" value="Genomic_DNA"/>
</dbReference>
<organism evidence="2 3">
    <name type="scientific">Rhizophagus clarus</name>
    <dbReference type="NCBI Taxonomy" id="94130"/>
    <lineage>
        <taxon>Eukaryota</taxon>
        <taxon>Fungi</taxon>
        <taxon>Fungi incertae sedis</taxon>
        <taxon>Mucoromycota</taxon>
        <taxon>Glomeromycotina</taxon>
        <taxon>Glomeromycetes</taxon>
        <taxon>Glomerales</taxon>
        <taxon>Glomeraceae</taxon>
        <taxon>Rhizophagus</taxon>
    </lineage>
</organism>
<evidence type="ECO:0000256" key="1">
    <source>
        <dbReference type="SAM" id="MobiDB-lite"/>
    </source>
</evidence>
<reference evidence="2" key="1">
    <citation type="submission" date="2019-10" db="EMBL/GenBank/DDBJ databases">
        <title>Conservation and host-specific expression of non-tandemly repeated heterogenous ribosome RNA gene in arbuscular mycorrhizal fungi.</title>
        <authorList>
            <person name="Maeda T."/>
            <person name="Kobayashi Y."/>
            <person name="Nakagawa T."/>
            <person name="Ezawa T."/>
            <person name="Yamaguchi K."/>
            <person name="Bino T."/>
            <person name="Nishimoto Y."/>
            <person name="Shigenobu S."/>
            <person name="Kawaguchi M."/>
        </authorList>
    </citation>
    <scope>NUCLEOTIDE SEQUENCE</scope>
    <source>
        <strain evidence="2">HR1</strain>
    </source>
</reference>
<feature type="region of interest" description="Disordered" evidence="1">
    <location>
        <begin position="1"/>
        <end position="21"/>
    </location>
</feature>
<dbReference type="AlphaFoldDB" id="A0A8H3M7F2"/>
<protein>
    <submittedName>
        <fullName evidence="2">Uncharacterized protein</fullName>
    </submittedName>
</protein>
<dbReference type="Proteomes" id="UP000615446">
    <property type="component" value="Unassembled WGS sequence"/>
</dbReference>
<sequence length="90" mass="10537">MNHEQPSTNRTTTRMEGAPSNFPYNNLNISCGFLNKSSYTIKNLIRKRRNQRQLRKRGITNMLNYIRRLSSIRNTNNPFTNQLFNGGTFP</sequence>
<proteinExistence type="predicted"/>
<accession>A0A8H3M7F2</accession>